<dbReference type="AlphaFoldDB" id="A0A8J5T675"/>
<name>A0A8J5T675_ZIZPA</name>
<evidence type="ECO:0000313" key="3">
    <source>
        <dbReference type="Proteomes" id="UP000729402"/>
    </source>
</evidence>
<proteinExistence type="predicted"/>
<sequence length="233" mass="25192">MHTQFQEANHVDSSEIASSTVLGESPSNCQIRSKMALRSPLANTINPTDATGLAKHLVTACRKTAEAFLMTADKKVEVEVDRKMHTNSDSTTNMEQQNAGDFGAAEDCRPASPGTQALMCDEKGSTFGTDYRSSFPVALHDQDTSELKLLQEKTVLTGIRDYLRTLITRGKINEANSLLESEAAMELDDRGRDGSTTNLPPLKAVEKPKASDEPASPKASSLVSNCGSKDQQE</sequence>
<reference evidence="2" key="1">
    <citation type="journal article" date="2021" name="bioRxiv">
        <title>Whole Genome Assembly and Annotation of Northern Wild Rice, Zizania palustris L., Supports a Whole Genome Duplication in the Zizania Genus.</title>
        <authorList>
            <person name="Haas M."/>
            <person name="Kono T."/>
            <person name="Macchietto M."/>
            <person name="Millas R."/>
            <person name="McGilp L."/>
            <person name="Shao M."/>
            <person name="Duquette J."/>
            <person name="Hirsch C.N."/>
            <person name="Kimball J."/>
        </authorList>
    </citation>
    <scope>NUCLEOTIDE SEQUENCE</scope>
    <source>
        <tissue evidence="2">Fresh leaf tissue</tissue>
    </source>
</reference>
<dbReference type="Proteomes" id="UP000729402">
    <property type="component" value="Unassembled WGS sequence"/>
</dbReference>
<evidence type="ECO:0000256" key="1">
    <source>
        <dbReference type="SAM" id="MobiDB-lite"/>
    </source>
</evidence>
<evidence type="ECO:0000313" key="2">
    <source>
        <dbReference type="EMBL" id="KAG8075685.1"/>
    </source>
</evidence>
<reference evidence="2" key="2">
    <citation type="submission" date="2021-02" db="EMBL/GenBank/DDBJ databases">
        <authorList>
            <person name="Kimball J.A."/>
            <person name="Haas M.W."/>
            <person name="Macchietto M."/>
            <person name="Kono T."/>
            <person name="Duquette J."/>
            <person name="Shao M."/>
        </authorList>
    </citation>
    <scope>NUCLEOTIDE SEQUENCE</scope>
    <source>
        <tissue evidence="2">Fresh leaf tissue</tissue>
    </source>
</reference>
<gene>
    <name evidence="2" type="ORF">GUJ93_ZPchr0006g42980</name>
</gene>
<dbReference type="EMBL" id="JAAALK010000283">
    <property type="protein sequence ID" value="KAG8075685.1"/>
    <property type="molecule type" value="Genomic_DNA"/>
</dbReference>
<protein>
    <submittedName>
        <fullName evidence="2">Uncharacterized protein</fullName>
    </submittedName>
</protein>
<accession>A0A8J5T675</accession>
<comment type="caution">
    <text evidence="2">The sequence shown here is derived from an EMBL/GenBank/DDBJ whole genome shotgun (WGS) entry which is preliminary data.</text>
</comment>
<feature type="compositionally biased region" description="Polar residues" evidence="1">
    <location>
        <begin position="15"/>
        <end position="25"/>
    </location>
</feature>
<feature type="compositionally biased region" description="Polar residues" evidence="1">
    <location>
        <begin position="218"/>
        <end position="233"/>
    </location>
</feature>
<feature type="region of interest" description="Disordered" evidence="1">
    <location>
        <begin position="185"/>
        <end position="233"/>
    </location>
</feature>
<keyword evidence="3" id="KW-1185">Reference proteome</keyword>
<organism evidence="2 3">
    <name type="scientific">Zizania palustris</name>
    <name type="common">Northern wild rice</name>
    <dbReference type="NCBI Taxonomy" id="103762"/>
    <lineage>
        <taxon>Eukaryota</taxon>
        <taxon>Viridiplantae</taxon>
        <taxon>Streptophyta</taxon>
        <taxon>Embryophyta</taxon>
        <taxon>Tracheophyta</taxon>
        <taxon>Spermatophyta</taxon>
        <taxon>Magnoliopsida</taxon>
        <taxon>Liliopsida</taxon>
        <taxon>Poales</taxon>
        <taxon>Poaceae</taxon>
        <taxon>BOP clade</taxon>
        <taxon>Oryzoideae</taxon>
        <taxon>Oryzeae</taxon>
        <taxon>Zizaniinae</taxon>
        <taxon>Zizania</taxon>
    </lineage>
</organism>
<feature type="region of interest" description="Disordered" evidence="1">
    <location>
        <begin position="1"/>
        <end position="25"/>
    </location>
</feature>